<sequence length="396" mass="44759">MRLTRSGSVCLSNETTMRKLARFCGSRLISWLNTWRRNMSTGSQRRICSRSIRSRSLVCGVHGKHKVHFVELDTWKSTCSFPCAMILPCQHASSLRKRGKFAESIIPLNRIDERWLHPVEQSVTSRPFHVSEFKPGELKRKSLNAAVKYKEALSATQAICSELAYIDNDVKFHELLEFVLEQRMNVRQRKRLKCGSKTVPMKRGRSDSDVEAVGAPSTQRRDDNDAGDNGFRIYLNPRLPSVDGLAPTGRSGRPTTRRSGPYSMNRKHIVEKWDRFPLPNWPWTIFKALVRVAEQQTPSVALTEVRGETSCPSVAGERVFSMLRPVQVSPPPHLNQAVPTDSLTRPFKELLYLILAFRWRGRTTSTVAICTVATAEAREASSVELNEKKPTVASPS</sequence>
<feature type="region of interest" description="Disordered" evidence="1">
    <location>
        <begin position="242"/>
        <end position="262"/>
    </location>
</feature>
<proteinExistence type="predicted"/>
<gene>
    <name evidence="2" type="ORF">L914_13592</name>
</gene>
<dbReference type="AlphaFoldDB" id="W2MVV6"/>
<organism evidence="2">
    <name type="scientific">Phytophthora nicotianae</name>
    <name type="common">Potato buckeye rot agent</name>
    <name type="synonym">Phytophthora parasitica</name>
    <dbReference type="NCBI Taxonomy" id="4792"/>
    <lineage>
        <taxon>Eukaryota</taxon>
        <taxon>Sar</taxon>
        <taxon>Stramenopiles</taxon>
        <taxon>Oomycota</taxon>
        <taxon>Peronosporomycetes</taxon>
        <taxon>Peronosporales</taxon>
        <taxon>Peronosporaceae</taxon>
        <taxon>Phytophthora</taxon>
    </lineage>
</organism>
<protein>
    <submittedName>
        <fullName evidence="2">Uncharacterized protein</fullName>
    </submittedName>
</protein>
<evidence type="ECO:0000256" key="1">
    <source>
        <dbReference type="SAM" id="MobiDB-lite"/>
    </source>
</evidence>
<dbReference type="VEuPathDB" id="FungiDB:PPTG_17747"/>
<dbReference type="Proteomes" id="UP000054532">
    <property type="component" value="Unassembled WGS sequence"/>
</dbReference>
<feature type="compositionally biased region" description="Low complexity" evidence="1">
    <location>
        <begin position="247"/>
        <end position="261"/>
    </location>
</feature>
<reference evidence="2" key="1">
    <citation type="submission" date="2013-11" db="EMBL/GenBank/DDBJ databases">
        <title>The Genome Sequence of Phytophthora parasitica IAC_01/95.</title>
        <authorList>
            <consortium name="The Broad Institute Genomics Platform"/>
            <person name="Russ C."/>
            <person name="Tyler B."/>
            <person name="Panabieres F."/>
            <person name="Shan W."/>
            <person name="Tripathy S."/>
            <person name="Grunwald N."/>
            <person name="Machado M."/>
            <person name="Johnson C.S."/>
            <person name="Arredondo F."/>
            <person name="Hong C."/>
            <person name="Coffey M."/>
            <person name="Young S.K."/>
            <person name="Zeng Q."/>
            <person name="Gargeya S."/>
            <person name="Fitzgerald M."/>
            <person name="Abouelleil A."/>
            <person name="Alvarado L."/>
            <person name="Chapman S.B."/>
            <person name="Gainer-Dewar J."/>
            <person name="Goldberg J."/>
            <person name="Griggs A."/>
            <person name="Gujja S."/>
            <person name="Hansen M."/>
            <person name="Howarth C."/>
            <person name="Imamovic A."/>
            <person name="Ireland A."/>
            <person name="Larimer J."/>
            <person name="McCowan C."/>
            <person name="Murphy C."/>
            <person name="Pearson M."/>
            <person name="Poon T.W."/>
            <person name="Priest M."/>
            <person name="Roberts A."/>
            <person name="Saif S."/>
            <person name="Shea T."/>
            <person name="Sykes S."/>
            <person name="Wortman J."/>
            <person name="Nusbaum C."/>
            <person name="Birren B."/>
        </authorList>
    </citation>
    <scope>NUCLEOTIDE SEQUENCE [LARGE SCALE GENOMIC DNA]</scope>
    <source>
        <strain evidence="2">IAC_01/95</strain>
    </source>
</reference>
<feature type="region of interest" description="Disordered" evidence="1">
    <location>
        <begin position="195"/>
        <end position="230"/>
    </location>
</feature>
<evidence type="ECO:0000313" key="2">
    <source>
        <dbReference type="EMBL" id="ETM40491.1"/>
    </source>
</evidence>
<name>W2MVV6_PHYNI</name>
<dbReference type="EMBL" id="KI694345">
    <property type="protein sequence ID" value="ETM40491.1"/>
    <property type="molecule type" value="Genomic_DNA"/>
</dbReference>
<accession>W2MVV6</accession>